<evidence type="ECO:0000313" key="2">
    <source>
        <dbReference type="Proteomes" id="UP001500731"/>
    </source>
</evidence>
<sequence>MRWLRGAGSVTTIATGTALAVAVTLVLAGCAPLSTADVAMATPTTSTTTSTSAGLVVTGSGWDASGIQGTVPAPGSCHYRTVPGSANVLPDPRCTSGAVDRAVTQDSLSNTVCRRGGYTAAVRPPLSLTAPMKRALMAAYGIPATDATRYELDHLVELSAGGSSDVRNLWPEPNSDAHRSTRNEYVHNDKDELESRMHDALCRGTMSLTAVQTAMAGDWTSLATQAPAPG</sequence>
<dbReference type="EMBL" id="BAABGP010000012">
    <property type="protein sequence ID" value="GAA4484625.1"/>
    <property type="molecule type" value="Genomic_DNA"/>
</dbReference>
<proteinExistence type="predicted"/>
<evidence type="ECO:0008006" key="3">
    <source>
        <dbReference type="Google" id="ProtNLM"/>
    </source>
</evidence>
<name>A0ABP8PAD2_9MICO</name>
<evidence type="ECO:0000313" key="1">
    <source>
        <dbReference type="EMBL" id="GAA4484625.1"/>
    </source>
</evidence>
<gene>
    <name evidence="1" type="ORF">GCM10023171_17790</name>
</gene>
<keyword evidence="2" id="KW-1185">Reference proteome</keyword>
<dbReference type="Proteomes" id="UP001500731">
    <property type="component" value="Unassembled WGS sequence"/>
</dbReference>
<comment type="caution">
    <text evidence="1">The sequence shown here is derived from an EMBL/GenBank/DDBJ whole genome shotgun (WGS) entry which is preliminary data.</text>
</comment>
<protein>
    <recommendedName>
        <fullName evidence="3">HNH endonuclease</fullName>
    </recommendedName>
</protein>
<reference evidence="2" key="1">
    <citation type="journal article" date="2019" name="Int. J. Syst. Evol. Microbiol.">
        <title>The Global Catalogue of Microorganisms (GCM) 10K type strain sequencing project: providing services to taxonomists for standard genome sequencing and annotation.</title>
        <authorList>
            <consortium name="The Broad Institute Genomics Platform"/>
            <consortium name="The Broad Institute Genome Sequencing Center for Infectious Disease"/>
            <person name="Wu L."/>
            <person name="Ma J."/>
        </authorList>
    </citation>
    <scope>NUCLEOTIDE SEQUENCE [LARGE SCALE GENOMIC DNA]</scope>
    <source>
        <strain evidence="2">JCM 17839</strain>
    </source>
</reference>
<dbReference type="PROSITE" id="PS51257">
    <property type="entry name" value="PROKAR_LIPOPROTEIN"/>
    <property type="match status" value="1"/>
</dbReference>
<organism evidence="1 2">
    <name type="scientific">Microbacterium panaciterrae</name>
    <dbReference type="NCBI Taxonomy" id="985759"/>
    <lineage>
        <taxon>Bacteria</taxon>
        <taxon>Bacillati</taxon>
        <taxon>Actinomycetota</taxon>
        <taxon>Actinomycetes</taxon>
        <taxon>Micrococcales</taxon>
        <taxon>Microbacteriaceae</taxon>
        <taxon>Microbacterium</taxon>
    </lineage>
</organism>
<accession>A0ABP8PAD2</accession>